<feature type="domain" description="Tyrosine-protein kinase G-rich" evidence="9">
    <location>
        <begin position="367"/>
        <end position="413"/>
    </location>
</feature>
<keyword evidence="3 7" id="KW-0812">Transmembrane</keyword>
<dbReference type="InterPro" id="IPR003856">
    <property type="entry name" value="LPS_length_determ_N"/>
</dbReference>
<sequence length="440" mass="50390">MNCLNTHSVRFLEKNHDEIDLFEIMHYVWTEKYLVLASTFIAVVIAFIYCMTAPKLYETSSILRPTAINDLDALNRSEVYKLPPIEALDKVGLRLQSYDARLNFFKSNPKLFEPFQKPGQSLEQGFDSFNREAIILDLPDPKKTENNKYIKLQMQYPEGVDGVSILNSFIDYALELEREEISADLKVIVDNRLSEVREKITAAKSNYETEKESRIALLLEKDTIKRAQLQDELQGLRLQMRVARENRISELGEAISIAKVMGIKRPTTPSSLSSSNQIMRTEVNNQTIPLYFMGTDALEAERTALKNRTSDDFANGRIAEISKDLKILNSNREVEILNQRKNEDIFLQNIDPLRAERSRLRSINTDMKNLNLVAIDRRAQEPLGPIKPRKALIMGMSIVMGLMLGVILALFRQTILNRRNTARLKVLEAPLTVNRDTVEK</sequence>
<evidence type="ECO:0000256" key="3">
    <source>
        <dbReference type="ARBA" id="ARBA00022692"/>
    </source>
</evidence>
<evidence type="ECO:0000256" key="1">
    <source>
        <dbReference type="ARBA" id="ARBA00004651"/>
    </source>
</evidence>
<accession>A0ABR6TA42</accession>
<keyword evidence="4 7" id="KW-1133">Transmembrane helix</keyword>
<proteinExistence type="predicted"/>
<feature type="transmembrane region" description="Helical" evidence="7">
    <location>
        <begin position="33"/>
        <end position="54"/>
    </location>
</feature>
<keyword evidence="5 7" id="KW-0472">Membrane</keyword>
<comment type="caution">
    <text evidence="10">The sequence shown here is derived from an EMBL/GenBank/DDBJ whole genome shotgun (WGS) entry which is preliminary data.</text>
</comment>
<evidence type="ECO:0000313" key="10">
    <source>
        <dbReference type="EMBL" id="MBC2382816.1"/>
    </source>
</evidence>
<dbReference type="InterPro" id="IPR050445">
    <property type="entry name" value="Bact_polysacc_biosynth/exp"/>
</dbReference>
<evidence type="ECO:0000256" key="7">
    <source>
        <dbReference type="SAM" id="Phobius"/>
    </source>
</evidence>
<dbReference type="PANTHER" id="PTHR32309">
    <property type="entry name" value="TYROSINE-PROTEIN KINASE"/>
    <property type="match status" value="1"/>
</dbReference>
<dbReference type="Pfam" id="PF13807">
    <property type="entry name" value="GNVR"/>
    <property type="match status" value="1"/>
</dbReference>
<organism evidence="10 11">
    <name type="scientific">Pseudomonas cremoris</name>
    <dbReference type="NCBI Taxonomy" id="2724178"/>
    <lineage>
        <taxon>Bacteria</taxon>
        <taxon>Pseudomonadati</taxon>
        <taxon>Pseudomonadota</taxon>
        <taxon>Gammaproteobacteria</taxon>
        <taxon>Pseudomonadales</taxon>
        <taxon>Pseudomonadaceae</taxon>
        <taxon>Pseudomonas</taxon>
    </lineage>
</organism>
<keyword evidence="11" id="KW-1185">Reference proteome</keyword>
<dbReference type="InterPro" id="IPR032807">
    <property type="entry name" value="GNVR"/>
</dbReference>
<dbReference type="EMBL" id="JAAXCZ010000009">
    <property type="protein sequence ID" value="MBC2382816.1"/>
    <property type="molecule type" value="Genomic_DNA"/>
</dbReference>
<dbReference type="Proteomes" id="UP000534677">
    <property type="component" value="Unassembled WGS sequence"/>
</dbReference>
<name>A0ABR6TA42_9PSED</name>
<keyword evidence="6" id="KW-0175">Coiled coil</keyword>
<evidence type="ECO:0000313" key="11">
    <source>
        <dbReference type="Proteomes" id="UP000534677"/>
    </source>
</evidence>
<dbReference type="PANTHER" id="PTHR32309:SF13">
    <property type="entry name" value="FERRIC ENTEROBACTIN TRANSPORT PROTEIN FEPE"/>
    <property type="match status" value="1"/>
</dbReference>
<evidence type="ECO:0000256" key="6">
    <source>
        <dbReference type="SAM" id="Coils"/>
    </source>
</evidence>
<evidence type="ECO:0000256" key="4">
    <source>
        <dbReference type="ARBA" id="ARBA00022989"/>
    </source>
</evidence>
<evidence type="ECO:0000259" key="8">
    <source>
        <dbReference type="Pfam" id="PF02706"/>
    </source>
</evidence>
<feature type="transmembrane region" description="Helical" evidence="7">
    <location>
        <begin position="391"/>
        <end position="411"/>
    </location>
</feature>
<feature type="domain" description="Polysaccharide chain length determinant N-terminal" evidence="8">
    <location>
        <begin position="17"/>
        <end position="81"/>
    </location>
</feature>
<evidence type="ECO:0000256" key="2">
    <source>
        <dbReference type="ARBA" id="ARBA00022475"/>
    </source>
</evidence>
<evidence type="ECO:0000259" key="9">
    <source>
        <dbReference type="Pfam" id="PF13807"/>
    </source>
</evidence>
<comment type="subcellular location">
    <subcellularLocation>
        <location evidence="1">Cell membrane</location>
        <topology evidence="1">Multi-pass membrane protein</topology>
    </subcellularLocation>
</comment>
<dbReference type="SUPFAM" id="SSF160355">
    <property type="entry name" value="Bacterial polysaccharide co-polymerase-like"/>
    <property type="match status" value="2"/>
</dbReference>
<keyword evidence="2" id="KW-1003">Cell membrane</keyword>
<dbReference type="Pfam" id="PF02706">
    <property type="entry name" value="Wzz"/>
    <property type="match status" value="1"/>
</dbReference>
<protein>
    <submittedName>
        <fullName evidence="10">Chain-length determining protein</fullName>
    </submittedName>
</protein>
<gene>
    <name evidence="10" type="ORF">HF209_17890</name>
</gene>
<feature type="coiled-coil region" evidence="6">
    <location>
        <begin position="193"/>
        <end position="246"/>
    </location>
</feature>
<reference evidence="10 11" key="1">
    <citation type="submission" date="2020-04" db="EMBL/GenBank/DDBJ databases">
        <title>Pseudomonas crami sp. nov., a novel proteolytic bacterial species isolated from cream.</title>
        <authorList>
            <person name="Hofmann K."/>
            <person name="Woller A."/>
            <person name="Huptas C."/>
            <person name="Wenning M."/>
            <person name="Scherer S."/>
            <person name="Doll E.V."/>
        </authorList>
    </citation>
    <scope>NUCLEOTIDE SEQUENCE [LARGE SCALE GENOMIC DNA]</scope>
    <source>
        <strain evidence="10 11">WS 5096</strain>
    </source>
</reference>
<evidence type="ECO:0000256" key="5">
    <source>
        <dbReference type="ARBA" id="ARBA00023136"/>
    </source>
</evidence>
<dbReference type="Gene3D" id="3.30.1890.10">
    <property type="entry name" value="FepE-like"/>
    <property type="match status" value="2"/>
</dbReference>